<evidence type="ECO:0000313" key="2">
    <source>
        <dbReference type="EMBL" id="RKF78182.1"/>
    </source>
</evidence>
<feature type="compositionally biased region" description="Basic and acidic residues" evidence="1">
    <location>
        <begin position="93"/>
        <end position="102"/>
    </location>
</feature>
<dbReference type="EMBL" id="MCBR01005808">
    <property type="protein sequence ID" value="RKF78182.1"/>
    <property type="molecule type" value="Genomic_DNA"/>
</dbReference>
<dbReference type="AlphaFoldDB" id="A0A420IUG7"/>
<organism evidence="2 3">
    <name type="scientific">Golovinomyces cichoracearum</name>
    <dbReference type="NCBI Taxonomy" id="62708"/>
    <lineage>
        <taxon>Eukaryota</taxon>
        <taxon>Fungi</taxon>
        <taxon>Dikarya</taxon>
        <taxon>Ascomycota</taxon>
        <taxon>Pezizomycotina</taxon>
        <taxon>Leotiomycetes</taxon>
        <taxon>Erysiphales</taxon>
        <taxon>Erysiphaceae</taxon>
        <taxon>Golovinomyces</taxon>
    </lineage>
</organism>
<proteinExistence type="predicted"/>
<name>A0A420IUG7_9PEZI</name>
<reference evidence="2 3" key="1">
    <citation type="journal article" date="2018" name="BMC Genomics">
        <title>Comparative genome analyses reveal sequence features reflecting distinct modes of host-adaptation between dicot and monocot powdery mildew.</title>
        <authorList>
            <person name="Wu Y."/>
            <person name="Ma X."/>
            <person name="Pan Z."/>
            <person name="Kale S.D."/>
            <person name="Song Y."/>
            <person name="King H."/>
            <person name="Zhang Q."/>
            <person name="Presley C."/>
            <person name="Deng X."/>
            <person name="Wei C.I."/>
            <person name="Xiao S."/>
        </authorList>
    </citation>
    <scope>NUCLEOTIDE SEQUENCE [LARGE SCALE GENOMIC DNA]</scope>
    <source>
        <strain evidence="2">UCSC1</strain>
    </source>
</reference>
<feature type="compositionally biased region" description="Basic and acidic residues" evidence="1">
    <location>
        <begin position="23"/>
        <end position="34"/>
    </location>
</feature>
<feature type="region of interest" description="Disordered" evidence="1">
    <location>
        <begin position="77"/>
        <end position="102"/>
    </location>
</feature>
<evidence type="ECO:0000313" key="3">
    <source>
        <dbReference type="Proteomes" id="UP000285405"/>
    </source>
</evidence>
<dbReference type="Proteomes" id="UP000285405">
    <property type="component" value="Unassembled WGS sequence"/>
</dbReference>
<evidence type="ECO:0000256" key="1">
    <source>
        <dbReference type="SAM" id="MobiDB-lite"/>
    </source>
</evidence>
<accession>A0A420IUG7</accession>
<gene>
    <name evidence="2" type="ORF">GcC1_058041</name>
</gene>
<comment type="caution">
    <text evidence="2">The sequence shown here is derived from an EMBL/GenBank/DDBJ whole genome shotgun (WGS) entry which is preliminary data.</text>
</comment>
<feature type="compositionally biased region" description="Polar residues" evidence="1">
    <location>
        <begin position="1"/>
        <end position="20"/>
    </location>
</feature>
<feature type="region of interest" description="Disordered" evidence="1">
    <location>
        <begin position="1"/>
        <end position="61"/>
    </location>
</feature>
<sequence>MNVGPTATLQPPMHYNTSVFSGRDLDEPPTKCAHEPTPSDDAVKSRVTGSLQSLSPTDKSPRRLAVLFDLATLSFHHAITQPPPPPGTIATTELHDRHDRFS</sequence>
<feature type="compositionally biased region" description="Polar residues" evidence="1">
    <location>
        <begin position="47"/>
        <end position="58"/>
    </location>
</feature>
<protein>
    <submittedName>
        <fullName evidence="2">Uncharacterized protein</fullName>
    </submittedName>
</protein>